<protein>
    <recommendedName>
        <fullName evidence="1">diguanylate cyclase</fullName>
        <ecNumber evidence="1">2.7.7.65</ecNumber>
    </recommendedName>
</protein>
<reference evidence="5 6" key="2">
    <citation type="journal article" date="2015" name="Biomed. Res. Int.">
        <title>Effects of Arsenite Resistance on the Growth and Functional Gene Expression of Leptospirillum ferriphilum and Acidithiobacillus thiooxidans in Pure Culture and Coculture.</title>
        <authorList>
            <person name="Jiang H."/>
            <person name="Liang Y."/>
            <person name="Yin H."/>
            <person name="Xiao Y."/>
            <person name="Guo X."/>
            <person name="Xu Y."/>
            <person name="Hu Q."/>
            <person name="Liu H."/>
            <person name="Liu X."/>
        </authorList>
    </citation>
    <scope>NUCLEOTIDE SEQUENCE [LARGE SCALE GENOMIC DNA]</scope>
    <source>
        <strain evidence="5 6">YSK</strain>
    </source>
</reference>
<feature type="domain" description="GGDEF" evidence="4">
    <location>
        <begin position="222"/>
        <end position="352"/>
    </location>
</feature>
<gene>
    <name evidence="5" type="ORF">Y981_03360</name>
</gene>
<dbReference type="HOGENOM" id="CLU_000445_11_1_0"/>
<dbReference type="InterPro" id="IPR050469">
    <property type="entry name" value="Diguanylate_Cyclase"/>
</dbReference>
<dbReference type="KEGG" id="lfp:Y981_03360"/>
<dbReference type="Pfam" id="PF00990">
    <property type="entry name" value="GGDEF"/>
    <property type="match status" value="1"/>
</dbReference>
<dbReference type="InterPro" id="IPR029787">
    <property type="entry name" value="Nucleotide_cyclase"/>
</dbReference>
<dbReference type="EC" id="2.7.7.65" evidence="1"/>
<dbReference type="PROSITE" id="PS50887">
    <property type="entry name" value="GGDEF"/>
    <property type="match status" value="1"/>
</dbReference>
<keyword evidence="3" id="KW-0472">Membrane</keyword>
<dbReference type="EMBL" id="CP007243">
    <property type="protein sequence ID" value="AIA30161.1"/>
    <property type="molecule type" value="Genomic_DNA"/>
</dbReference>
<dbReference type="Gene3D" id="3.30.70.270">
    <property type="match status" value="1"/>
</dbReference>
<dbReference type="InterPro" id="IPR043128">
    <property type="entry name" value="Rev_trsase/Diguanyl_cyclase"/>
</dbReference>
<dbReference type="SUPFAM" id="SSF55073">
    <property type="entry name" value="Nucleotide cyclase"/>
    <property type="match status" value="1"/>
</dbReference>
<evidence type="ECO:0000256" key="2">
    <source>
        <dbReference type="ARBA" id="ARBA00034247"/>
    </source>
</evidence>
<comment type="catalytic activity">
    <reaction evidence="2">
        <text>2 GTP = 3',3'-c-di-GMP + 2 diphosphate</text>
        <dbReference type="Rhea" id="RHEA:24898"/>
        <dbReference type="ChEBI" id="CHEBI:33019"/>
        <dbReference type="ChEBI" id="CHEBI:37565"/>
        <dbReference type="ChEBI" id="CHEBI:58805"/>
        <dbReference type="EC" id="2.7.7.65"/>
    </reaction>
</comment>
<accession>A0A059XXZ1</accession>
<sequence length="371" mass="42448">MRQDDFEIRFPPQLGEDREFLRERVRYLFIGGWVGVFASISMSIIEFPRIGLIRIFPALLFAVVAPVLLLQLHRHREDYRRILTRFSALIFVQQVMGSLMTFNEVLMLLWYPVFPLTYFFLLEYHQALRWNTSALVIIILGYYLFPVLNGIPAVPFSEFLSAVLAYAVSVALAGYHYRLVHLYQTRLKKEALFDNLTGALLRKAGLSELTRRMAQTDRRPDVPLFVALFDIDDFKRINDQDGHQSGDRVLAAVAEATRRTIRKGDTFIRLGGEEFLLVFSGNSFDQVRSLAENLRQRIEKEIQLSDGSGVTVSIGLTQYKIGESLSELLHRSDQLMYDAKASGKNQVCWQEPRTGPLIPAILPETDPPFPS</sequence>
<name>A0A059XXZ1_9BACT</name>
<evidence type="ECO:0000313" key="6">
    <source>
        <dbReference type="Proteomes" id="UP000027059"/>
    </source>
</evidence>
<evidence type="ECO:0000313" key="5">
    <source>
        <dbReference type="EMBL" id="AIA30161.1"/>
    </source>
</evidence>
<dbReference type="SMART" id="SM00267">
    <property type="entry name" value="GGDEF"/>
    <property type="match status" value="1"/>
</dbReference>
<feature type="transmembrane region" description="Helical" evidence="3">
    <location>
        <begin position="27"/>
        <end position="45"/>
    </location>
</feature>
<keyword evidence="3" id="KW-1133">Transmembrane helix</keyword>
<dbReference type="PANTHER" id="PTHR45138">
    <property type="entry name" value="REGULATORY COMPONENTS OF SENSORY TRANSDUCTION SYSTEM"/>
    <property type="match status" value="1"/>
</dbReference>
<feature type="transmembrane region" description="Helical" evidence="3">
    <location>
        <begin position="82"/>
        <end position="99"/>
    </location>
</feature>
<evidence type="ECO:0000256" key="3">
    <source>
        <dbReference type="SAM" id="Phobius"/>
    </source>
</evidence>
<dbReference type="CDD" id="cd01949">
    <property type="entry name" value="GGDEF"/>
    <property type="match status" value="1"/>
</dbReference>
<feature type="transmembrane region" description="Helical" evidence="3">
    <location>
        <begin position="159"/>
        <end position="180"/>
    </location>
</feature>
<proteinExistence type="predicted"/>
<evidence type="ECO:0000259" key="4">
    <source>
        <dbReference type="PROSITE" id="PS50887"/>
    </source>
</evidence>
<dbReference type="AlphaFoldDB" id="A0A059XXZ1"/>
<organism evidence="5 6">
    <name type="scientific">Leptospirillum ferriphilum YSK</name>
    <dbReference type="NCBI Taxonomy" id="1441628"/>
    <lineage>
        <taxon>Bacteria</taxon>
        <taxon>Pseudomonadati</taxon>
        <taxon>Nitrospirota</taxon>
        <taxon>Nitrospiria</taxon>
        <taxon>Nitrospirales</taxon>
        <taxon>Nitrospiraceae</taxon>
        <taxon>Leptospirillum</taxon>
    </lineage>
</organism>
<keyword evidence="3" id="KW-0812">Transmembrane</keyword>
<dbReference type="InterPro" id="IPR000160">
    <property type="entry name" value="GGDEF_dom"/>
</dbReference>
<dbReference type="NCBIfam" id="TIGR00254">
    <property type="entry name" value="GGDEF"/>
    <property type="match status" value="1"/>
</dbReference>
<dbReference type="PANTHER" id="PTHR45138:SF9">
    <property type="entry name" value="DIGUANYLATE CYCLASE DGCM-RELATED"/>
    <property type="match status" value="1"/>
</dbReference>
<reference evidence="6" key="1">
    <citation type="submission" date="2014-02" db="EMBL/GenBank/DDBJ databases">
        <title>Complete genome sequence and comparative genomic analysis of the nitrogen-fixing bacterium Leptospirillum ferriphilum YSK.</title>
        <authorList>
            <person name="Guo X."/>
            <person name="Yin H."/>
            <person name="Liang Y."/>
            <person name="Hu Q."/>
            <person name="Ma L."/>
            <person name="Xiao Y."/>
            <person name="Zhang X."/>
            <person name="Qiu G."/>
            <person name="Liu X."/>
        </authorList>
    </citation>
    <scope>NUCLEOTIDE SEQUENCE [LARGE SCALE GENOMIC DNA]</scope>
    <source>
        <strain evidence="6">YSK</strain>
    </source>
</reference>
<evidence type="ECO:0000256" key="1">
    <source>
        <dbReference type="ARBA" id="ARBA00012528"/>
    </source>
</evidence>
<feature type="transmembrane region" description="Helical" evidence="3">
    <location>
        <begin position="51"/>
        <end position="70"/>
    </location>
</feature>
<dbReference type="Proteomes" id="UP000027059">
    <property type="component" value="Chromosome"/>
</dbReference>
<dbReference type="FunFam" id="3.30.70.270:FF:000001">
    <property type="entry name" value="Diguanylate cyclase domain protein"/>
    <property type="match status" value="1"/>
</dbReference>
<keyword evidence="6" id="KW-1185">Reference proteome</keyword>
<dbReference type="GO" id="GO:0052621">
    <property type="term" value="F:diguanylate cyclase activity"/>
    <property type="evidence" value="ECO:0007669"/>
    <property type="project" value="UniProtKB-EC"/>
</dbReference>
<feature type="transmembrane region" description="Helical" evidence="3">
    <location>
        <begin position="134"/>
        <end position="153"/>
    </location>
</feature>
<dbReference type="OrthoDB" id="9812260at2"/>
<feature type="transmembrane region" description="Helical" evidence="3">
    <location>
        <begin position="105"/>
        <end position="122"/>
    </location>
</feature>